<dbReference type="Gene3D" id="3.40.50.450">
    <property type="match status" value="1"/>
</dbReference>
<evidence type="ECO:0000259" key="2">
    <source>
        <dbReference type="Pfam" id="PF02481"/>
    </source>
</evidence>
<dbReference type="Proteomes" id="UP001597196">
    <property type="component" value="Unassembled WGS sequence"/>
</dbReference>
<comment type="caution">
    <text evidence="3">The sequence shown here is derived from an EMBL/GenBank/DDBJ whole genome shotgun (WGS) entry which is preliminary data.</text>
</comment>
<dbReference type="RefSeq" id="WP_308441133.1">
    <property type="nucleotide sequence ID" value="NZ_BOLQ01000001.1"/>
</dbReference>
<proteinExistence type="inferred from homology"/>
<evidence type="ECO:0000256" key="1">
    <source>
        <dbReference type="ARBA" id="ARBA00006525"/>
    </source>
</evidence>
<sequence length="283" mass="30812">MQIRKLLIMWHLAMFTKEWQTENEIWPEIALRQLTATSDARALADWPGLAAHRPALENQQRLALRLAHDPSIITRADPDYPPRLGEIPQPPLVLFTAGNRDLLQTRTLAVVGSRDAGRYTKAALDNFGKAFPPDLTIVSGLASGADTMAHEMALAQGLPTIAVLANGLDRVYPAHNRQLQAGIAAGGLLVSEYPPGTWPMPYRFVARNRIIAGLAHGVLVTEARLKSGSLITANMGLETGREVFALPRDFDQPLGAGTNALIQAGAKPVMSARDITDELQYFD</sequence>
<dbReference type="InterPro" id="IPR057666">
    <property type="entry name" value="DrpA_SLOG"/>
</dbReference>
<dbReference type="SUPFAM" id="SSF102405">
    <property type="entry name" value="MCP/YpsA-like"/>
    <property type="match status" value="1"/>
</dbReference>
<comment type="similarity">
    <text evidence="1">Belongs to the DprA/Smf family.</text>
</comment>
<keyword evidence="4" id="KW-1185">Reference proteome</keyword>
<dbReference type="EMBL" id="JBHTOC010000001">
    <property type="protein sequence ID" value="MFD1428797.1"/>
    <property type="molecule type" value="Genomic_DNA"/>
</dbReference>
<dbReference type="InterPro" id="IPR003488">
    <property type="entry name" value="DprA"/>
</dbReference>
<feature type="domain" description="Smf/DprA SLOG" evidence="2">
    <location>
        <begin position="72"/>
        <end position="279"/>
    </location>
</feature>
<dbReference type="Pfam" id="PF02481">
    <property type="entry name" value="DNA_processg_A"/>
    <property type="match status" value="1"/>
</dbReference>
<dbReference type="NCBIfam" id="TIGR00732">
    <property type="entry name" value="dprA"/>
    <property type="match status" value="1"/>
</dbReference>
<reference evidence="4" key="1">
    <citation type="journal article" date="2019" name="Int. J. Syst. Evol. Microbiol.">
        <title>The Global Catalogue of Microorganisms (GCM) 10K type strain sequencing project: providing services to taxonomists for standard genome sequencing and annotation.</title>
        <authorList>
            <consortium name="The Broad Institute Genomics Platform"/>
            <consortium name="The Broad Institute Genome Sequencing Center for Infectious Disease"/>
            <person name="Wu L."/>
            <person name="Ma J."/>
        </authorList>
    </citation>
    <scope>NUCLEOTIDE SEQUENCE [LARGE SCALE GENOMIC DNA]</scope>
    <source>
        <strain evidence="4">CCM 8980</strain>
    </source>
</reference>
<dbReference type="PANTHER" id="PTHR43022:SF1">
    <property type="entry name" value="PROTEIN SMF"/>
    <property type="match status" value="1"/>
</dbReference>
<accession>A0ABW4CDD7</accession>
<evidence type="ECO:0000313" key="4">
    <source>
        <dbReference type="Proteomes" id="UP001597196"/>
    </source>
</evidence>
<dbReference type="PANTHER" id="PTHR43022">
    <property type="entry name" value="PROTEIN SMF"/>
    <property type="match status" value="1"/>
</dbReference>
<evidence type="ECO:0000313" key="3">
    <source>
        <dbReference type="EMBL" id="MFD1428797.1"/>
    </source>
</evidence>
<organism evidence="3 4">
    <name type="scientific">Lacticaseibacillus mingshuiensis</name>
    <dbReference type="NCBI Taxonomy" id="2799574"/>
    <lineage>
        <taxon>Bacteria</taxon>
        <taxon>Bacillati</taxon>
        <taxon>Bacillota</taxon>
        <taxon>Bacilli</taxon>
        <taxon>Lactobacillales</taxon>
        <taxon>Lactobacillaceae</taxon>
        <taxon>Lacticaseibacillus</taxon>
    </lineage>
</organism>
<protein>
    <submittedName>
        <fullName evidence="3">DNA-processing protein DprA</fullName>
    </submittedName>
</protein>
<name>A0ABW4CDD7_9LACO</name>
<gene>
    <name evidence="3" type="primary">dprA</name>
    <name evidence="3" type="ORF">ACFQ4P_00865</name>
</gene>